<dbReference type="Proteomes" id="UP001046870">
    <property type="component" value="Chromosome 3"/>
</dbReference>
<evidence type="ECO:0000313" key="1">
    <source>
        <dbReference type="EMBL" id="KAG7483544.1"/>
    </source>
</evidence>
<reference evidence="1" key="1">
    <citation type="submission" date="2021-01" db="EMBL/GenBank/DDBJ databases">
        <authorList>
            <person name="Zahm M."/>
            <person name="Roques C."/>
            <person name="Cabau C."/>
            <person name="Klopp C."/>
            <person name="Donnadieu C."/>
            <person name="Jouanno E."/>
            <person name="Lampietro C."/>
            <person name="Louis A."/>
            <person name="Herpin A."/>
            <person name="Echchiki A."/>
            <person name="Berthelot C."/>
            <person name="Parey E."/>
            <person name="Roest-Crollius H."/>
            <person name="Braasch I."/>
            <person name="Postlethwait J."/>
            <person name="Bobe J."/>
            <person name="Montfort J."/>
            <person name="Bouchez O."/>
            <person name="Begum T."/>
            <person name="Mejri S."/>
            <person name="Adams A."/>
            <person name="Chen W.-J."/>
            <person name="Guiguen Y."/>
        </authorList>
    </citation>
    <scope>NUCLEOTIDE SEQUENCE</scope>
    <source>
        <strain evidence="1">YG-15Mar2019-1</strain>
        <tissue evidence="1">Brain</tissue>
    </source>
</reference>
<sequence length="157" mass="18112">MDWVNKFMSLGVKREILDQLKATARNVADVKRTLTLPLTPHLILLGGTEHVTVRRWMISLEGHVICEGIQPTFVTGLVALFSVYYIFNLLYQEEAARTLEFIHRRFIGINPERGTKVSRGKIISKRTRRVVPKKSVTVKPHISTLLKNLIDFEWNFI</sequence>
<proteinExistence type="predicted"/>
<dbReference type="EMBL" id="JAFDVH010000003">
    <property type="protein sequence ID" value="KAG7483544.1"/>
    <property type="molecule type" value="Genomic_DNA"/>
</dbReference>
<gene>
    <name evidence="1" type="ORF">MATL_G00039510</name>
</gene>
<dbReference type="PANTHER" id="PTHR31025:SF30">
    <property type="entry name" value="SI:DKEY-15H8.17"/>
    <property type="match status" value="1"/>
</dbReference>
<dbReference type="OrthoDB" id="8196415at2759"/>
<organism evidence="1 2">
    <name type="scientific">Megalops atlanticus</name>
    <name type="common">Tarpon</name>
    <name type="synonym">Clupea gigantea</name>
    <dbReference type="NCBI Taxonomy" id="7932"/>
    <lineage>
        <taxon>Eukaryota</taxon>
        <taxon>Metazoa</taxon>
        <taxon>Chordata</taxon>
        <taxon>Craniata</taxon>
        <taxon>Vertebrata</taxon>
        <taxon>Euteleostomi</taxon>
        <taxon>Actinopterygii</taxon>
        <taxon>Neopterygii</taxon>
        <taxon>Teleostei</taxon>
        <taxon>Elopiformes</taxon>
        <taxon>Megalopidae</taxon>
        <taxon>Megalops</taxon>
    </lineage>
</organism>
<dbReference type="PANTHER" id="PTHR31025">
    <property type="entry name" value="SI:CH211-196P9.1-RELATED"/>
    <property type="match status" value="1"/>
</dbReference>
<evidence type="ECO:0000313" key="2">
    <source>
        <dbReference type="Proteomes" id="UP001046870"/>
    </source>
</evidence>
<dbReference type="AlphaFoldDB" id="A0A9D3QAS1"/>
<comment type="caution">
    <text evidence="1">The sequence shown here is derived from an EMBL/GenBank/DDBJ whole genome shotgun (WGS) entry which is preliminary data.</text>
</comment>
<keyword evidence="2" id="KW-1185">Reference proteome</keyword>
<name>A0A9D3QAS1_MEGAT</name>
<accession>A0A9D3QAS1</accession>
<protein>
    <submittedName>
        <fullName evidence="1">Uncharacterized protein</fullName>
    </submittedName>
</protein>